<feature type="domain" description="POU-specific" evidence="12">
    <location>
        <begin position="123"/>
        <end position="192"/>
    </location>
</feature>
<dbReference type="InterPro" id="IPR001356">
    <property type="entry name" value="HD"/>
</dbReference>
<dbReference type="GO" id="GO:0005737">
    <property type="term" value="C:cytoplasm"/>
    <property type="evidence" value="ECO:0007669"/>
    <property type="project" value="UniProtKB-SubCell"/>
</dbReference>
<dbReference type="InterPro" id="IPR009057">
    <property type="entry name" value="Homeodomain-like_sf"/>
</dbReference>
<evidence type="ECO:0000256" key="7">
    <source>
        <dbReference type="ARBA" id="ARBA00023125"/>
    </source>
</evidence>
<evidence type="ECO:0000313" key="14">
    <source>
        <dbReference type="Proteomes" id="UP000007646"/>
    </source>
</evidence>
<dbReference type="GO" id="GO:0000981">
    <property type="term" value="F:DNA-binding transcription factor activity, RNA polymerase II-specific"/>
    <property type="evidence" value="ECO:0007669"/>
    <property type="project" value="TreeGrafter"/>
</dbReference>
<dbReference type="InterPro" id="IPR050255">
    <property type="entry name" value="POU_domain_TF"/>
</dbReference>
<feature type="compositionally biased region" description="Polar residues" evidence="11">
    <location>
        <begin position="89"/>
        <end position="98"/>
    </location>
</feature>
<keyword evidence="7" id="KW-0238">DNA-binding</keyword>
<dbReference type="GO" id="GO:0000978">
    <property type="term" value="F:RNA polymerase II cis-regulatory region sequence-specific DNA binding"/>
    <property type="evidence" value="ECO:0007669"/>
    <property type="project" value="TreeGrafter"/>
</dbReference>
<feature type="compositionally biased region" description="Basic and acidic residues" evidence="11">
    <location>
        <begin position="209"/>
        <end position="218"/>
    </location>
</feature>
<dbReference type="GeneTree" id="ENSGT00940000155046"/>
<evidence type="ECO:0000256" key="8">
    <source>
        <dbReference type="ARBA" id="ARBA00023155"/>
    </source>
</evidence>
<sequence length="335" mass="36772">IARHLAADFAFWPPPEEGPWGPGSEPGWADPHTRLNFQGTPGGPGIGLGAKPSAERVLWQYGSQIGMRLVPQGGLEVPQPEGEVKAGVESNSEGTSPETRAATLGPLKLNKEKMDDNPEGSQGIKTRQKNLEQFAKLLKQKRITPGYSRADVGLTLGVLFGKVFCRFEALQLSFKNMCELRPVLQKWLEEEENNETSRRYAKLGSSSSRSERENGQELRTERGSLDSWWKPSWQLIGHIAQQFRLEKDVAQVWFCNLRQTSKRSVATTSNEDFEAAGSLFPGGPVSLPLAPGPYFGIPGCGGSPFISLYSPVPFSEEEAYLSVQVTPMGSPMHSD</sequence>
<dbReference type="CDD" id="cd00086">
    <property type="entry name" value="homeodomain"/>
    <property type="match status" value="1"/>
</dbReference>
<dbReference type="HOGENOM" id="CLU_066243_0_0_1"/>
<reference evidence="13" key="2">
    <citation type="submission" date="2025-08" db="UniProtKB">
        <authorList>
            <consortium name="Ensembl"/>
        </authorList>
    </citation>
    <scope>IDENTIFICATION</scope>
    <source>
        <strain evidence="13">Isolate ISIS603380</strain>
    </source>
</reference>
<dbReference type="PANTHER" id="PTHR11636">
    <property type="entry name" value="POU DOMAIN"/>
    <property type="match status" value="1"/>
</dbReference>
<reference evidence="13" key="3">
    <citation type="submission" date="2025-09" db="UniProtKB">
        <authorList>
            <consortium name="Ensembl"/>
        </authorList>
    </citation>
    <scope>IDENTIFICATION</scope>
    <source>
        <strain evidence="13">Isolate ISIS603380</strain>
    </source>
</reference>
<dbReference type="PANTHER" id="PTHR11636:SF86">
    <property type="entry name" value="POU DOMAIN, CLASS 5, TRANSCRIPTION FACTOR 1-RELATED"/>
    <property type="match status" value="1"/>
</dbReference>
<dbReference type="InterPro" id="IPR000327">
    <property type="entry name" value="POU_dom"/>
</dbReference>
<dbReference type="Proteomes" id="UP000007646">
    <property type="component" value="Unassembled WGS sequence"/>
</dbReference>
<keyword evidence="14" id="KW-1185">Reference proteome</keyword>
<evidence type="ECO:0000256" key="3">
    <source>
        <dbReference type="ARBA" id="ARBA00007300"/>
    </source>
</evidence>
<dbReference type="SMART" id="SM00352">
    <property type="entry name" value="POU"/>
    <property type="match status" value="1"/>
</dbReference>
<name>G3UHL2_LOXAF</name>
<feature type="region of interest" description="Disordered" evidence="11">
    <location>
        <begin position="198"/>
        <end position="218"/>
    </location>
</feature>
<keyword evidence="5" id="KW-0597">Phosphoprotein</keyword>
<dbReference type="Pfam" id="PF00157">
    <property type="entry name" value="Pou"/>
    <property type="match status" value="1"/>
</dbReference>
<feature type="compositionally biased region" description="Low complexity" evidence="11">
    <location>
        <begin position="18"/>
        <end position="28"/>
    </location>
</feature>
<evidence type="ECO:0000256" key="4">
    <source>
        <dbReference type="ARBA" id="ARBA00022490"/>
    </source>
</evidence>
<evidence type="ECO:0000256" key="1">
    <source>
        <dbReference type="ARBA" id="ARBA00004123"/>
    </source>
</evidence>
<dbReference type="GO" id="GO:0005634">
    <property type="term" value="C:nucleus"/>
    <property type="evidence" value="ECO:0007669"/>
    <property type="project" value="UniProtKB-SubCell"/>
</dbReference>
<comment type="similarity">
    <text evidence="3">Belongs to the POU transcription factor family. Class-5 subfamily.</text>
</comment>
<dbReference type="PRINTS" id="PR00028">
    <property type="entry name" value="POUDOMAIN"/>
</dbReference>
<keyword evidence="4" id="KW-0963">Cytoplasm</keyword>
<evidence type="ECO:0000256" key="10">
    <source>
        <dbReference type="ARBA" id="ARBA00023242"/>
    </source>
</evidence>
<dbReference type="SUPFAM" id="SSF47413">
    <property type="entry name" value="lambda repressor-like DNA-binding domains"/>
    <property type="match status" value="1"/>
</dbReference>
<dbReference type="STRING" id="9785.ENSLAFP00000027320"/>
<evidence type="ECO:0000259" key="12">
    <source>
        <dbReference type="PROSITE" id="PS51179"/>
    </source>
</evidence>
<dbReference type="PROSITE" id="PS51179">
    <property type="entry name" value="POU_3"/>
    <property type="match status" value="1"/>
</dbReference>
<dbReference type="eggNOG" id="KOG3802">
    <property type="taxonomic scope" value="Eukaryota"/>
</dbReference>
<proteinExistence type="inferred from homology"/>
<dbReference type="SUPFAM" id="SSF46689">
    <property type="entry name" value="Homeodomain-like"/>
    <property type="match status" value="1"/>
</dbReference>
<evidence type="ECO:0000256" key="5">
    <source>
        <dbReference type="ARBA" id="ARBA00022553"/>
    </source>
</evidence>
<dbReference type="Gene3D" id="1.10.10.60">
    <property type="entry name" value="Homeodomain-like"/>
    <property type="match status" value="1"/>
</dbReference>
<keyword evidence="6" id="KW-0805">Transcription regulation</keyword>
<keyword evidence="10" id="KW-0539">Nucleus</keyword>
<accession>G3UHL2</accession>
<keyword evidence="8" id="KW-0371">Homeobox</keyword>
<evidence type="ECO:0000256" key="6">
    <source>
        <dbReference type="ARBA" id="ARBA00023015"/>
    </source>
</evidence>
<protein>
    <recommendedName>
        <fullName evidence="12">POU-specific domain-containing protein</fullName>
    </recommendedName>
</protein>
<keyword evidence="9" id="KW-0804">Transcription</keyword>
<dbReference type="AlphaFoldDB" id="G3UHL2"/>
<comment type="subcellular location">
    <subcellularLocation>
        <location evidence="2">Cytoplasm</location>
    </subcellularLocation>
    <subcellularLocation>
        <location evidence="1">Nucleus</location>
    </subcellularLocation>
</comment>
<evidence type="ECO:0000256" key="11">
    <source>
        <dbReference type="SAM" id="MobiDB-lite"/>
    </source>
</evidence>
<feature type="region of interest" description="Disordered" evidence="11">
    <location>
        <begin position="12"/>
        <end position="49"/>
    </location>
</feature>
<dbReference type="Ensembl" id="ENSLAFT00000030632.1">
    <property type="protein sequence ID" value="ENSLAFP00000027320.1"/>
    <property type="gene ID" value="ENSLAFG00000031742.1"/>
</dbReference>
<feature type="region of interest" description="Disordered" evidence="11">
    <location>
        <begin position="73"/>
        <end position="126"/>
    </location>
</feature>
<reference evidence="13 14" key="1">
    <citation type="submission" date="2009-06" db="EMBL/GenBank/DDBJ databases">
        <title>The Genome Sequence of Loxodonta africana (African elephant).</title>
        <authorList>
            <person name="Di Palma F."/>
            <person name="Heiman D."/>
            <person name="Young S."/>
            <person name="Johnson J."/>
            <person name="Lander E.S."/>
            <person name="Lindblad-Toh K."/>
        </authorList>
    </citation>
    <scope>NUCLEOTIDE SEQUENCE [LARGE SCALE GENOMIC DNA]</scope>
    <source>
        <strain evidence="13 14">Isolate ISIS603380</strain>
    </source>
</reference>
<evidence type="ECO:0000313" key="13">
    <source>
        <dbReference type="Ensembl" id="ENSLAFP00000027320.1"/>
    </source>
</evidence>
<dbReference type="InterPro" id="IPR013847">
    <property type="entry name" value="POU"/>
</dbReference>
<evidence type="ECO:0000256" key="2">
    <source>
        <dbReference type="ARBA" id="ARBA00004496"/>
    </source>
</evidence>
<organism evidence="13 14">
    <name type="scientific">Loxodonta africana</name>
    <name type="common">African elephant</name>
    <dbReference type="NCBI Taxonomy" id="9785"/>
    <lineage>
        <taxon>Eukaryota</taxon>
        <taxon>Metazoa</taxon>
        <taxon>Chordata</taxon>
        <taxon>Craniata</taxon>
        <taxon>Vertebrata</taxon>
        <taxon>Euteleostomi</taxon>
        <taxon>Mammalia</taxon>
        <taxon>Eutheria</taxon>
        <taxon>Afrotheria</taxon>
        <taxon>Proboscidea</taxon>
        <taxon>Elephantidae</taxon>
        <taxon>Loxodonta</taxon>
    </lineage>
</organism>
<dbReference type="InterPro" id="IPR010982">
    <property type="entry name" value="Lambda_DNA-bd_dom_sf"/>
</dbReference>
<dbReference type="Gene3D" id="1.10.260.40">
    <property type="entry name" value="lambda repressor-like DNA-binding domains"/>
    <property type="match status" value="1"/>
</dbReference>
<evidence type="ECO:0000256" key="9">
    <source>
        <dbReference type="ARBA" id="ARBA00023163"/>
    </source>
</evidence>
<dbReference type="OMA" id="KQMSMER"/>
<dbReference type="InParanoid" id="G3UHL2"/>